<evidence type="ECO:0000256" key="3">
    <source>
        <dbReference type="ARBA" id="ARBA00022729"/>
    </source>
</evidence>
<dbReference type="EMBL" id="JAATEJ010000029">
    <property type="protein sequence ID" value="NJP47362.1"/>
    <property type="molecule type" value="Genomic_DNA"/>
</dbReference>
<evidence type="ECO:0000256" key="4">
    <source>
        <dbReference type="SAM" id="MobiDB-lite"/>
    </source>
</evidence>
<dbReference type="PROSITE" id="PS51257">
    <property type="entry name" value="PROKAR_LIPOPROTEIN"/>
    <property type="match status" value="1"/>
</dbReference>
<comment type="subcellular location">
    <subcellularLocation>
        <location evidence="1">Cell envelope</location>
    </subcellularLocation>
</comment>
<dbReference type="Gene3D" id="3.40.50.2300">
    <property type="match status" value="2"/>
</dbReference>
<proteinExistence type="inferred from homology"/>
<keyword evidence="7" id="KW-1185">Reference proteome</keyword>
<feature type="domain" description="Periplasmic binding protein" evidence="5">
    <location>
        <begin position="63"/>
        <end position="321"/>
    </location>
</feature>
<comment type="caution">
    <text evidence="6">The sequence shown here is derived from an EMBL/GenBank/DDBJ whole genome shotgun (WGS) entry which is preliminary data.</text>
</comment>
<dbReference type="InterPro" id="IPR028082">
    <property type="entry name" value="Peripla_BP_I"/>
</dbReference>
<evidence type="ECO:0000259" key="5">
    <source>
        <dbReference type="Pfam" id="PF13407"/>
    </source>
</evidence>
<organism evidence="6 7">
    <name type="scientific">Actinacidiphila epipremni</name>
    <dbReference type="NCBI Taxonomy" id="2053013"/>
    <lineage>
        <taxon>Bacteria</taxon>
        <taxon>Bacillati</taxon>
        <taxon>Actinomycetota</taxon>
        <taxon>Actinomycetes</taxon>
        <taxon>Kitasatosporales</taxon>
        <taxon>Streptomycetaceae</taxon>
        <taxon>Actinacidiphila</taxon>
    </lineage>
</organism>
<evidence type="ECO:0000313" key="6">
    <source>
        <dbReference type="EMBL" id="NJP47362.1"/>
    </source>
</evidence>
<reference evidence="6 7" key="1">
    <citation type="submission" date="2020-03" db="EMBL/GenBank/DDBJ databases">
        <title>WGS of actinomycetes isolated from Thailand.</title>
        <authorList>
            <person name="Thawai C."/>
        </authorList>
    </citation>
    <scope>NUCLEOTIDE SEQUENCE [LARGE SCALE GENOMIC DNA]</scope>
    <source>
        <strain evidence="6 7">PRB2-1</strain>
    </source>
</reference>
<evidence type="ECO:0000313" key="7">
    <source>
        <dbReference type="Proteomes" id="UP000734511"/>
    </source>
</evidence>
<keyword evidence="3" id="KW-0732">Signal</keyword>
<dbReference type="Pfam" id="PF13407">
    <property type="entry name" value="Peripla_BP_4"/>
    <property type="match status" value="1"/>
</dbReference>
<evidence type="ECO:0000256" key="1">
    <source>
        <dbReference type="ARBA" id="ARBA00004196"/>
    </source>
</evidence>
<dbReference type="PANTHER" id="PTHR46847">
    <property type="entry name" value="D-ALLOSE-BINDING PERIPLASMIC PROTEIN-RELATED"/>
    <property type="match status" value="1"/>
</dbReference>
<dbReference type="SUPFAM" id="SSF53822">
    <property type="entry name" value="Periplasmic binding protein-like I"/>
    <property type="match status" value="1"/>
</dbReference>
<dbReference type="RefSeq" id="WP_167986204.1">
    <property type="nucleotide sequence ID" value="NZ_JAATEJ010000029.1"/>
</dbReference>
<feature type="region of interest" description="Disordered" evidence="4">
    <location>
        <begin position="37"/>
        <end position="58"/>
    </location>
</feature>
<sequence length="356" mass="36876">MKDSGAGSIGRRNMLFGAGALGSGLLLSACTSNSTDDGADQAGVTADRPAAGSAGTPGKHVTIGFSAPAADHGWMAAITKNAKAQAGRYTDVSFQAAEGTNDVNAQISAVQTLIDRKVDVLVVLPFDGKALTSIGAQAMDADIPVVNLDRVFDNSLAYRTWIGGDNYGMGVNAGQYIVRTLKAKGVGKPVIAEIAGIDNLDLTKQRSQGFKDALAKAGFSVSIRQAAQFTADSGQQVMSNVLQARSKLDAVWNHDDDQGIGVEAAVKQAGRSEFFMVGGAGSKHAMQQIKADSGVLKATVVYPSSMSASAITLARLIGQGKGVGDLVEQEVPTSITLFSATVTKDNVDQYLPTSFT</sequence>
<dbReference type="PANTHER" id="PTHR46847:SF1">
    <property type="entry name" value="D-ALLOSE-BINDING PERIPLASMIC PROTEIN-RELATED"/>
    <property type="match status" value="1"/>
</dbReference>
<comment type="similarity">
    <text evidence="2">Belongs to the bacterial solute-binding protein 2 family.</text>
</comment>
<gene>
    <name evidence="6" type="ORF">HCN08_28745</name>
</gene>
<dbReference type="Proteomes" id="UP000734511">
    <property type="component" value="Unassembled WGS sequence"/>
</dbReference>
<accession>A0ABX0ZX72</accession>
<name>A0ABX0ZX72_9ACTN</name>
<evidence type="ECO:0000256" key="2">
    <source>
        <dbReference type="ARBA" id="ARBA00007639"/>
    </source>
</evidence>
<dbReference type="InterPro" id="IPR025997">
    <property type="entry name" value="SBP_2_dom"/>
</dbReference>
<protein>
    <submittedName>
        <fullName evidence="6">Substrate-binding domain-containing protein</fullName>
    </submittedName>
</protein>